<feature type="region of interest" description="Disordered" evidence="1">
    <location>
        <begin position="30"/>
        <end position="209"/>
    </location>
</feature>
<feature type="compositionally biased region" description="Low complexity" evidence="1">
    <location>
        <begin position="232"/>
        <end position="268"/>
    </location>
</feature>
<feature type="compositionally biased region" description="Low complexity" evidence="1">
    <location>
        <begin position="96"/>
        <end position="105"/>
    </location>
</feature>
<organism evidence="2 3">
    <name type="scientific">Sarocladium strictum</name>
    <name type="common">Black bundle disease fungus</name>
    <name type="synonym">Acremonium strictum</name>
    <dbReference type="NCBI Taxonomy" id="5046"/>
    <lineage>
        <taxon>Eukaryota</taxon>
        <taxon>Fungi</taxon>
        <taxon>Dikarya</taxon>
        <taxon>Ascomycota</taxon>
        <taxon>Pezizomycotina</taxon>
        <taxon>Sordariomycetes</taxon>
        <taxon>Hypocreomycetidae</taxon>
        <taxon>Hypocreales</taxon>
        <taxon>Sarocladiaceae</taxon>
        <taxon>Sarocladium</taxon>
    </lineage>
</organism>
<dbReference type="Pfam" id="PF07350">
    <property type="entry name" value="Gig2-like"/>
    <property type="match status" value="1"/>
</dbReference>
<dbReference type="Proteomes" id="UP001175261">
    <property type="component" value="Unassembled WGS sequence"/>
</dbReference>
<feature type="compositionally biased region" description="Basic residues" evidence="1">
    <location>
        <begin position="176"/>
        <end position="193"/>
    </location>
</feature>
<protein>
    <submittedName>
        <fullName evidence="2">Uncharacterized protein</fullName>
    </submittedName>
</protein>
<feature type="region of interest" description="Disordered" evidence="1">
    <location>
        <begin position="791"/>
        <end position="843"/>
    </location>
</feature>
<gene>
    <name evidence="2" type="ORF">NLU13_6631</name>
</gene>
<feature type="compositionally biased region" description="Basic and acidic residues" evidence="1">
    <location>
        <begin position="808"/>
        <end position="819"/>
    </location>
</feature>
<comment type="caution">
    <text evidence="2">The sequence shown here is derived from an EMBL/GenBank/DDBJ whole genome shotgun (WGS) entry which is preliminary data.</text>
</comment>
<sequence>MATTSVAMPPHPDEDNMPAMLDRVRGLAAGATRTQATQAHHHHHHFHPQSHTTASIDGGGCSAVGGPGSAPQEGGASGGGGLLLSSAGVGVGGGSSVTATPGSSARLDPGTAALQGRAPASMMVNGHGHGNANAGPGSGPGSGSSVSSLLHSSIPSSSSNSSSASASSFARSSSRPAHRLTHTHSGRISKTTRPRPTPTPSASSSASSVSSLSSSSAVAAAAGGLCSASSASSLASASSSPPLASHSSSPPLASHSSTASSAPSSRPPTRARHNRGASSYSASISGKMPSATATATSTATGRSATSNALPDVEPPVLSFWGPDPVPLPSRFARIKRNLIKGHEAELEASWKRIIRALRAEVEHIEGLGAHLIPSIEFSDIEDPAQNSRFGRDLRRYGVGVVRKVMPKNDADNLVHKTVKYLEDRHGIKPLEQDPTCYDFFWTPAQVLARANPSVLRAQKYMMSLWEPNPEDRLASKLPITYVDRIRIHGATDQATQGLQSAPAAPPQSADDWITQLQSSAGIIAQVDNGSLERWEPDGYQRGGTYDKVFHGQWEDYDPWECTSRVSSTTDLYNGYAACTIFRMFQGVLALSTIEPGMIRLLPSPKLATAYYLLRPFFSPKTPMPQTRSGPAWDSYLAPDNWKLERDPDTIIHGAVPGHAQRITENWHPHLYLRSSMITLPTLQPGDYIFWHPDLPYHISSNNPGLKTPSSIDDITMLVYIPAAPLTQTNALYLARQRRAFERGHPGPDFDSLLRSLVVEDQESEYRISEKDIAEVGGVAGLQAMGLAPWETASTRAGTPPPPAGAAGDRSKIKDAKGDESKDEEMETEIKSQSSASSSSHAEAEVVRLSNIILFPDRSMMGYSV</sequence>
<name>A0AA39L7H1_SARSR</name>
<feature type="compositionally biased region" description="Basic residues" evidence="1">
    <location>
        <begin position="39"/>
        <end position="48"/>
    </location>
</feature>
<feature type="compositionally biased region" description="Gly residues" evidence="1">
    <location>
        <begin position="57"/>
        <end position="68"/>
    </location>
</feature>
<dbReference type="PANTHER" id="PTHR30613:SF1">
    <property type="entry name" value="DUF1479 DOMAIN PROTEIN (AFU_ORTHOLOGUE AFUA_5G09280)"/>
    <property type="match status" value="1"/>
</dbReference>
<feature type="compositionally biased region" description="Low complexity" evidence="1">
    <location>
        <begin position="143"/>
        <end position="175"/>
    </location>
</feature>
<dbReference type="AlphaFoldDB" id="A0AA39L7H1"/>
<evidence type="ECO:0000313" key="3">
    <source>
        <dbReference type="Proteomes" id="UP001175261"/>
    </source>
</evidence>
<dbReference type="Gene3D" id="2.60.120.330">
    <property type="entry name" value="B-lactam Antibiotic, Isopenicillin N Synthase, Chain"/>
    <property type="match status" value="1"/>
</dbReference>
<reference evidence="2" key="1">
    <citation type="submission" date="2022-10" db="EMBL/GenBank/DDBJ databases">
        <title>Determination and structural analysis of whole genome sequence of Sarocladium strictum F4-1.</title>
        <authorList>
            <person name="Hu L."/>
            <person name="Jiang Y."/>
        </authorList>
    </citation>
    <scope>NUCLEOTIDE SEQUENCE</scope>
    <source>
        <strain evidence="2">F4-1</strain>
    </source>
</reference>
<evidence type="ECO:0000256" key="1">
    <source>
        <dbReference type="SAM" id="MobiDB-lite"/>
    </source>
</evidence>
<dbReference type="InterPro" id="IPR010856">
    <property type="entry name" value="Gig2-like"/>
</dbReference>
<dbReference type="PANTHER" id="PTHR30613">
    <property type="entry name" value="UNCHARACTERIZED PROTEIN YBIU-RELATED"/>
    <property type="match status" value="1"/>
</dbReference>
<feature type="compositionally biased region" description="Low complexity" evidence="1">
    <location>
        <begin position="200"/>
        <end position="209"/>
    </location>
</feature>
<proteinExistence type="predicted"/>
<keyword evidence="3" id="KW-1185">Reference proteome</keyword>
<evidence type="ECO:0000313" key="2">
    <source>
        <dbReference type="EMBL" id="KAK0386795.1"/>
    </source>
</evidence>
<dbReference type="SUPFAM" id="SSF51197">
    <property type="entry name" value="Clavaminate synthase-like"/>
    <property type="match status" value="1"/>
</dbReference>
<dbReference type="InterPro" id="IPR027443">
    <property type="entry name" value="IPNS-like_sf"/>
</dbReference>
<accession>A0AA39L7H1</accession>
<feature type="compositionally biased region" description="Low complexity" evidence="1">
    <location>
        <begin position="290"/>
        <end position="308"/>
    </location>
</feature>
<feature type="region of interest" description="Disordered" evidence="1">
    <location>
        <begin position="232"/>
        <end position="312"/>
    </location>
</feature>
<dbReference type="EMBL" id="JAPDFR010000005">
    <property type="protein sequence ID" value="KAK0386795.1"/>
    <property type="molecule type" value="Genomic_DNA"/>
</dbReference>